<dbReference type="EMBL" id="VLNR01000006">
    <property type="protein sequence ID" value="TSE10576.1"/>
    <property type="molecule type" value="Genomic_DNA"/>
</dbReference>
<sequence length="223" mass="23603">MKKTKLFIIGGLLSIGIVLMAADHLDAPAVGGTTADITDFYAFEGANSDNTVLVANVQGLLAPGSTAEFDENILVEINIDNDGDLVEDLIIQAIPRNGTMYFFGPYRPSVTGLNSTINEEAQYLGQVEISTGANAISSSANGISYFAGLREDPFFFDSSQFNAIIGGMAPNGFNNPGNDDFDGTNILSIVVEVPNALLGGTFSHPAGTGIQVFNTWVEAKRKQ</sequence>
<feature type="signal peptide" evidence="1">
    <location>
        <begin position="1"/>
        <end position="21"/>
    </location>
</feature>
<evidence type="ECO:0000313" key="2">
    <source>
        <dbReference type="EMBL" id="TSE10576.1"/>
    </source>
</evidence>
<keyword evidence="1" id="KW-0732">Signal</keyword>
<comment type="caution">
    <text evidence="2">The sequence shown here is derived from an EMBL/GenBank/DDBJ whole genome shotgun (WGS) entry which is preliminary data.</text>
</comment>
<proteinExistence type="predicted"/>
<feature type="chain" id="PRO_5021893739" evidence="1">
    <location>
        <begin position="22"/>
        <end position="223"/>
    </location>
</feature>
<evidence type="ECO:0000313" key="3">
    <source>
        <dbReference type="Proteomes" id="UP000318833"/>
    </source>
</evidence>
<dbReference type="Proteomes" id="UP000318833">
    <property type="component" value="Unassembled WGS sequence"/>
</dbReference>
<dbReference type="InterPro" id="IPR025566">
    <property type="entry name" value="DUF4331"/>
</dbReference>
<gene>
    <name evidence="2" type="ORF">FOF46_04095</name>
</gene>
<dbReference type="RefSeq" id="WP_143915609.1">
    <property type="nucleotide sequence ID" value="NZ_CANMIK010000007.1"/>
</dbReference>
<reference evidence="2 3" key="1">
    <citation type="submission" date="2019-07" db="EMBL/GenBank/DDBJ databases">
        <title>The draft genome sequence of Aquimarina algiphila M91.</title>
        <authorList>
            <person name="Meng X."/>
        </authorList>
    </citation>
    <scope>NUCLEOTIDE SEQUENCE [LARGE SCALE GENOMIC DNA]</scope>
    <source>
        <strain evidence="2 3">M91</strain>
    </source>
</reference>
<keyword evidence="3" id="KW-1185">Reference proteome</keyword>
<evidence type="ECO:0000256" key="1">
    <source>
        <dbReference type="SAM" id="SignalP"/>
    </source>
</evidence>
<dbReference type="AlphaFoldDB" id="A0A554VQ51"/>
<dbReference type="Pfam" id="PF14224">
    <property type="entry name" value="DUF4331"/>
    <property type="match status" value="2"/>
</dbReference>
<dbReference type="OrthoDB" id="9791748at2"/>
<protein>
    <submittedName>
        <fullName evidence="2">DUF4331 domain-containing protein</fullName>
    </submittedName>
</protein>
<organism evidence="2 3">
    <name type="scientific">Aquimarina algiphila</name>
    <dbReference type="NCBI Taxonomy" id="2047982"/>
    <lineage>
        <taxon>Bacteria</taxon>
        <taxon>Pseudomonadati</taxon>
        <taxon>Bacteroidota</taxon>
        <taxon>Flavobacteriia</taxon>
        <taxon>Flavobacteriales</taxon>
        <taxon>Flavobacteriaceae</taxon>
        <taxon>Aquimarina</taxon>
    </lineage>
</organism>
<accession>A0A554VQ51</accession>
<name>A0A554VQ51_9FLAO</name>